<proteinExistence type="predicted"/>
<name>A0AAP2GLJ2_9BACT</name>
<organism evidence="1 2">
    <name type="scientific">Chryseosolibacter histidini</name>
    <dbReference type="NCBI Taxonomy" id="2782349"/>
    <lineage>
        <taxon>Bacteria</taxon>
        <taxon>Pseudomonadati</taxon>
        <taxon>Bacteroidota</taxon>
        <taxon>Cytophagia</taxon>
        <taxon>Cytophagales</taxon>
        <taxon>Chryseotaleaceae</taxon>
        <taxon>Chryseosolibacter</taxon>
    </lineage>
</organism>
<dbReference type="AlphaFoldDB" id="A0AAP2GLJ2"/>
<dbReference type="Proteomes" id="UP001319200">
    <property type="component" value="Unassembled WGS sequence"/>
</dbReference>
<gene>
    <name evidence="1" type="ORF">KK083_25040</name>
</gene>
<evidence type="ECO:0000313" key="1">
    <source>
        <dbReference type="EMBL" id="MBT1700179.1"/>
    </source>
</evidence>
<keyword evidence="2" id="KW-1185">Reference proteome</keyword>
<evidence type="ECO:0000313" key="2">
    <source>
        <dbReference type="Proteomes" id="UP001319200"/>
    </source>
</evidence>
<sequence length="213" mass="23876">MEKKCRQRLAYFGVQRSPICYLIFFFSICITSLSAQQKTHDGQTYTLYKPGHFKPGHGLVYSIFVSPVLTVDPMGFGGKSTYALGGGARINLWESKSPDNLLQGLKIKGLYTAFGYEYYPQQYDKLYASLWLRIKTFMPIAARVDKVLDIGETVTGSSLRVCFGFEVKSVTVFLCGVTGFSLHHPDNIETHYANSGAVMVIVPVYNHSTRKNQ</sequence>
<protein>
    <submittedName>
        <fullName evidence="1">Uncharacterized protein</fullName>
    </submittedName>
</protein>
<comment type="caution">
    <text evidence="1">The sequence shown here is derived from an EMBL/GenBank/DDBJ whole genome shotgun (WGS) entry which is preliminary data.</text>
</comment>
<reference evidence="1 2" key="1">
    <citation type="submission" date="2021-05" db="EMBL/GenBank/DDBJ databases">
        <title>A Polyphasic approach of four new species of the genus Ohtaekwangia: Ohtaekwangia histidinii sp. nov., Ohtaekwangia cretensis sp. nov., Ohtaekwangia indiensis sp. nov., Ohtaekwangia reichenbachii sp. nov. from diverse environment.</title>
        <authorList>
            <person name="Octaviana S."/>
        </authorList>
    </citation>
    <scope>NUCLEOTIDE SEQUENCE [LARGE SCALE GENOMIC DNA]</scope>
    <source>
        <strain evidence="1 2">PWU4</strain>
    </source>
</reference>
<dbReference type="EMBL" id="JAHESF010000036">
    <property type="protein sequence ID" value="MBT1700179.1"/>
    <property type="molecule type" value="Genomic_DNA"/>
</dbReference>
<dbReference type="RefSeq" id="WP_254168576.1">
    <property type="nucleotide sequence ID" value="NZ_JAHESF010000036.1"/>
</dbReference>
<accession>A0AAP2GLJ2</accession>